<protein>
    <submittedName>
        <fullName evidence="1">Uncharacterized protein</fullName>
    </submittedName>
</protein>
<keyword evidence="2" id="KW-1185">Reference proteome</keyword>
<dbReference type="Gene3D" id="3.40.50.11350">
    <property type="match status" value="1"/>
</dbReference>
<dbReference type="AlphaFoldDB" id="A0A9P5YR65"/>
<feature type="non-terminal residue" evidence="1">
    <location>
        <position position="1"/>
    </location>
</feature>
<gene>
    <name evidence="1" type="ORF">BDN70DRAFT_818661</name>
</gene>
<evidence type="ECO:0000313" key="1">
    <source>
        <dbReference type="EMBL" id="KAF9472441.1"/>
    </source>
</evidence>
<dbReference type="Proteomes" id="UP000807469">
    <property type="component" value="Unassembled WGS sequence"/>
</dbReference>
<comment type="caution">
    <text evidence="1">The sequence shown here is derived from an EMBL/GenBank/DDBJ whole genome shotgun (WGS) entry which is preliminary data.</text>
</comment>
<dbReference type="CDD" id="cd11296">
    <property type="entry name" value="O-FucT_like"/>
    <property type="match status" value="1"/>
</dbReference>
<dbReference type="OrthoDB" id="423313at2759"/>
<sequence length="320" mass="36629">LPFGDIFNLNAFRLEWRDVKQLPAPSGFANPYPTAEIEDIGCWTTRKESLSEPVRAEIIVRQLGVDASFTRVPVDVRFDPSTLQEDHIILPKVAALIYPLNPSVAPETLQALASSPNGHWLSPDKHLTCFDSLYYATSGSRQFEWEYSWAPAWRLVGRHLTFTDTMKELGRTYLRWAFNITDPWTSLDLPPFIAVHIRHGDFSNFSMSLLCQIFLENIAHDIMFDTHIPLLSDEISPSFWDDVRKRGWFHANHVEVQTLEIYGEWHPPLIDTIIQSLAIGFVGTEGSTYSLVSQRRVEDWNGGVVRIVDRAMPQISLQYK</sequence>
<proteinExistence type="predicted"/>
<accession>A0A9P5YR65</accession>
<organism evidence="1 2">
    <name type="scientific">Pholiota conissans</name>
    <dbReference type="NCBI Taxonomy" id="109636"/>
    <lineage>
        <taxon>Eukaryota</taxon>
        <taxon>Fungi</taxon>
        <taxon>Dikarya</taxon>
        <taxon>Basidiomycota</taxon>
        <taxon>Agaricomycotina</taxon>
        <taxon>Agaricomycetes</taxon>
        <taxon>Agaricomycetidae</taxon>
        <taxon>Agaricales</taxon>
        <taxon>Agaricineae</taxon>
        <taxon>Strophariaceae</taxon>
        <taxon>Pholiota</taxon>
    </lineage>
</organism>
<name>A0A9P5YR65_9AGAR</name>
<dbReference type="EMBL" id="MU155535">
    <property type="protein sequence ID" value="KAF9472441.1"/>
    <property type="molecule type" value="Genomic_DNA"/>
</dbReference>
<reference evidence="1" key="1">
    <citation type="submission" date="2020-11" db="EMBL/GenBank/DDBJ databases">
        <authorList>
            <consortium name="DOE Joint Genome Institute"/>
            <person name="Ahrendt S."/>
            <person name="Riley R."/>
            <person name="Andreopoulos W."/>
            <person name="Labutti K."/>
            <person name="Pangilinan J."/>
            <person name="Ruiz-Duenas F.J."/>
            <person name="Barrasa J.M."/>
            <person name="Sanchez-Garcia M."/>
            <person name="Camarero S."/>
            <person name="Miyauchi S."/>
            <person name="Serrano A."/>
            <person name="Linde D."/>
            <person name="Babiker R."/>
            <person name="Drula E."/>
            <person name="Ayuso-Fernandez I."/>
            <person name="Pacheco R."/>
            <person name="Padilla G."/>
            <person name="Ferreira P."/>
            <person name="Barriuso J."/>
            <person name="Kellner H."/>
            <person name="Castanera R."/>
            <person name="Alfaro M."/>
            <person name="Ramirez L."/>
            <person name="Pisabarro A.G."/>
            <person name="Kuo A."/>
            <person name="Tritt A."/>
            <person name="Lipzen A."/>
            <person name="He G."/>
            <person name="Yan M."/>
            <person name="Ng V."/>
            <person name="Cullen D."/>
            <person name="Martin F."/>
            <person name="Rosso M.-N."/>
            <person name="Henrissat B."/>
            <person name="Hibbett D."/>
            <person name="Martinez A.T."/>
            <person name="Grigoriev I.V."/>
        </authorList>
    </citation>
    <scope>NUCLEOTIDE SEQUENCE</scope>
    <source>
        <strain evidence="1">CIRM-BRFM 674</strain>
    </source>
</reference>
<evidence type="ECO:0000313" key="2">
    <source>
        <dbReference type="Proteomes" id="UP000807469"/>
    </source>
</evidence>